<keyword evidence="2" id="KW-1185">Reference proteome</keyword>
<sequence length="228" mass="25230">MSEQIEAAARKVTDLFESFGSPFTAPAGSPKAFAKSLDETHELTTERFNALSELAVFLNADEEPDNVAQGAAIDLFQCSGFLYLAIMKYSQNLPKFMQSAGYGSSVGRMPPVISKALKRVSFAMKSSIATDILFMLPHLSNLASKEAFEGRDQMLLDKALNQAIVRTDHAVSTLRTNENLDGYEMTEEDNALRMSCQRCTDLLSKLVKHSAKPQDLTKRIAEFQEFLS</sequence>
<proteinExistence type="predicted"/>
<accession>A0A165VTY8</accession>
<dbReference type="PATRIC" id="fig|989403.3.peg.4006"/>
<dbReference type="Proteomes" id="UP000076577">
    <property type="component" value="Unassembled WGS sequence"/>
</dbReference>
<name>A0A165VTY8_9HYPH</name>
<gene>
    <name evidence="1" type="ORF">PsAD2_03696</name>
</gene>
<evidence type="ECO:0000313" key="2">
    <source>
        <dbReference type="Proteomes" id="UP000076577"/>
    </source>
</evidence>
<organism evidence="1 2">
    <name type="scientific">Pseudovibrio axinellae</name>
    <dbReference type="NCBI Taxonomy" id="989403"/>
    <lineage>
        <taxon>Bacteria</taxon>
        <taxon>Pseudomonadati</taxon>
        <taxon>Pseudomonadota</taxon>
        <taxon>Alphaproteobacteria</taxon>
        <taxon>Hyphomicrobiales</taxon>
        <taxon>Stappiaceae</taxon>
        <taxon>Pseudovibrio</taxon>
    </lineage>
</organism>
<dbReference type="RefSeq" id="WP_068009259.1">
    <property type="nucleotide sequence ID" value="NZ_FOFM01000012.1"/>
</dbReference>
<dbReference type="AlphaFoldDB" id="A0A165VTY8"/>
<dbReference type="EMBL" id="LMCB01000074">
    <property type="protein sequence ID" value="KZL15440.1"/>
    <property type="molecule type" value="Genomic_DNA"/>
</dbReference>
<comment type="caution">
    <text evidence="1">The sequence shown here is derived from an EMBL/GenBank/DDBJ whole genome shotgun (WGS) entry which is preliminary data.</text>
</comment>
<evidence type="ECO:0000313" key="1">
    <source>
        <dbReference type="EMBL" id="KZL15440.1"/>
    </source>
</evidence>
<reference evidence="1 2" key="1">
    <citation type="journal article" date="2016" name="Front. Microbiol.">
        <title>Comparative Genomic Analysis Reveals a Diverse Repertoire of Genes Involved in Prokaryote-Eukaryote Interactions within the Pseudovibrio Genus.</title>
        <authorList>
            <person name="Romano S."/>
            <person name="Fernandez-Guerra A."/>
            <person name="Reen F.J."/>
            <person name="Glockner F.O."/>
            <person name="Crowley S.P."/>
            <person name="O'Sullivan O."/>
            <person name="Cotter P.D."/>
            <person name="Adams C."/>
            <person name="Dobson A.D."/>
            <person name="O'Gara F."/>
        </authorList>
    </citation>
    <scope>NUCLEOTIDE SEQUENCE [LARGE SCALE GENOMIC DNA]</scope>
    <source>
        <strain evidence="1 2">Ad2</strain>
    </source>
</reference>
<protein>
    <submittedName>
        <fullName evidence="1">Uncharacterized protein</fullName>
    </submittedName>
</protein>
<dbReference type="OrthoDB" id="7836409at2"/>